<dbReference type="PANTHER" id="PTHR36727">
    <property type="entry name" value="NAD(P)H-QUINONE OXIDOREDUCTASE SUBUNIT L, CHLOROPLASTIC"/>
    <property type="match status" value="1"/>
</dbReference>
<evidence type="ECO:0000256" key="8">
    <source>
        <dbReference type="ARBA" id="ARBA00023027"/>
    </source>
</evidence>
<evidence type="ECO:0000256" key="2">
    <source>
        <dbReference type="ARBA" id="ARBA00022692"/>
    </source>
</evidence>
<organism evidence="14">
    <name type="scientific">Francoa sonchifolia</name>
    <dbReference type="NCBI Taxonomy" id="23250"/>
    <lineage>
        <taxon>Eukaryota</taxon>
        <taxon>Viridiplantae</taxon>
        <taxon>Streptophyta</taxon>
        <taxon>Embryophyta</taxon>
        <taxon>Tracheophyta</taxon>
        <taxon>Spermatophyta</taxon>
        <taxon>Magnoliopsida</taxon>
        <taxon>eudicotyledons</taxon>
        <taxon>Gunneridae</taxon>
        <taxon>Pentapetalae</taxon>
        <taxon>rosids</taxon>
        <taxon>malvids</taxon>
        <taxon>Geraniales</taxon>
        <taxon>Francoaceae</taxon>
        <taxon>Francoa</taxon>
    </lineage>
</organism>
<reference evidence="14" key="1">
    <citation type="journal article" date="2015" name="BMC Plant Biol.">
        <title>NDH expression marks major transitions in plant evolution and reveals coordinate intracellular gene loss.</title>
        <authorList>
            <person name="Ruhlman T.A."/>
            <person name="Chang W.J."/>
            <person name="Chen J.J."/>
            <person name="Huang Y.T."/>
            <person name="Chan M.T."/>
            <person name="Zhang J."/>
            <person name="Liao D.C."/>
            <person name="Blazier J.C."/>
            <person name="Jin X."/>
            <person name="Shih M.C."/>
            <person name="Jansen R.K."/>
            <person name="Lin C.S."/>
        </authorList>
    </citation>
    <scope>NUCLEOTIDE SEQUENCE</scope>
</reference>
<evidence type="ECO:0000313" key="14">
    <source>
        <dbReference type="EMBL" id="AKG62889.1"/>
    </source>
</evidence>
<evidence type="ECO:0000256" key="12">
    <source>
        <dbReference type="ARBA" id="ARBA00048026"/>
    </source>
</evidence>
<dbReference type="AlphaFoldDB" id="A0A0F7CYX7"/>
<keyword evidence="8" id="KW-0520">NAD</keyword>
<name>A0A0F7CYX7_9ROSI</name>
<protein>
    <submittedName>
        <fullName evidence="14">NADH dehydrogenase-like complex L</fullName>
    </submittedName>
</protein>
<feature type="transmembrane region" description="Helical" evidence="13">
    <location>
        <begin position="81"/>
        <end position="107"/>
    </location>
</feature>
<keyword evidence="2 13" id="KW-0812">Transmembrane</keyword>
<evidence type="ECO:0000256" key="1">
    <source>
        <dbReference type="ARBA" id="ARBA00004141"/>
    </source>
</evidence>
<evidence type="ECO:0000256" key="7">
    <source>
        <dbReference type="ARBA" id="ARBA00022989"/>
    </source>
</evidence>
<evidence type="ECO:0000256" key="9">
    <source>
        <dbReference type="ARBA" id="ARBA00023078"/>
    </source>
</evidence>
<dbReference type="GO" id="GO:0016655">
    <property type="term" value="F:oxidoreductase activity, acting on NAD(P)H, quinone or similar compound as acceptor"/>
    <property type="evidence" value="ECO:0007669"/>
    <property type="project" value="InterPro"/>
</dbReference>
<keyword evidence="7 13" id="KW-1133">Transmembrane helix</keyword>
<keyword evidence="9" id="KW-0793">Thylakoid</keyword>
<accession>A0A0F7CYX7</accession>
<keyword evidence="10 13" id="KW-0472">Membrane</keyword>
<dbReference type="EMBL" id="KM584789">
    <property type="protein sequence ID" value="AKG62889.1"/>
    <property type="molecule type" value="mRNA"/>
</dbReference>
<dbReference type="PANTHER" id="PTHR36727:SF2">
    <property type="entry name" value="NAD(P)H-QUINONE OXIDOREDUCTASE SUBUNIT L, CHLOROPLASTIC"/>
    <property type="match status" value="1"/>
</dbReference>
<sequence>MSFYLIKALPSFCNSQCRIPSLSIKCKHHEHSHNVRTKKNQQKPIDYLNLKKSSLAVQIGAILATVEPAMAVTGENNREDLVWVLIQLGIVAFWYFLIMPPIIMNWLRIRWYRRKLGEMYLQFMFVFMFFPGILLWAPFLNFRKFPRDPDMKYPWSTPDDPTKIKNDYLKFPWAKPEDYS</sequence>
<dbReference type="InterPro" id="IPR019654">
    <property type="entry name" value="NADH-quinone_OxRdatse_su_L"/>
</dbReference>
<keyword evidence="5" id="KW-0618">Plastoquinone</keyword>
<dbReference type="GO" id="GO:0048038">
    <property type="term" value="F:quinone binding"/>
    <property type="evidence" value="ECO:0007669"/>
    <property type="project" value="UniProtKB-KW"/>
</dbReference>
<evidence type="ECO:0000256" key="4">
    <source>
        <dbReference type="ARBA" id="ARBA00022857"/>
    </source>
</evidence>
<evidence type="ECO:0000256" key="10">
    <source>
        <dbReference type="ARBA" id="ARBA00023136"/>
    </source>
</evidence>
<evidence type="ECO:0000256" key="6">
    <source>
        <dbReference type="ARBA" id="ARBA00022967"/>
    </source>
</evidence>
<keyword evidence="3" id="KW-0874">Quinone</keyword>
<proteinExistence type="evidence at transcript level"/>
<comment type="catalytic activity">
    <reaction evidence="12">
        <text>a plastoquinone + NADH + (n+1) H(+)(in) = a plastoquinol + NAD(+) + n H(+)(out)</text>
        <dbReference type="Rhea" id="RHEA:42608"/>
        <dbReference type="Rhea" id="RHEA-COMP:9561"/>
        <dbReference type="Rhea" id="RHEA-COMP:9562"/>
        <dbReference type="ChEBI" id="CHEBI:15378"/>
        <dbReference type="ChEBI" id="CHEBI:17757"/>
        <dbReference type="ChEBI" id="CHEBI:57540"/>
        <dbReference type="ChEBI" id="CHEBI:57945"/>
        <dbReference type="ChEBI" id="CHEBI:62192"/>
    </reaction>
</comment>
<evidence type="ECO:0000256" key="3">
    <source>
        <dbReference type="ARBA" id="ARBA00022719"/>
    </source>
</evidence>
<gene>
    <name evidence="14" type="primary">NDHL</name>
</gene>
<evidence type="ECO:0000256" key="13">
    <source>
        <dbReference type="SAM" id="Phobius"/>
    </source>
</evidence>
<dbReference type="GO" id="GO:0016020">
    <property type="term" value="C:membrane"/>
    <property type="evidence" value="ECO:0007669"/>
    <property type="project" value="UniProtKB-SubCell"/>
</dbReference>
<dbReference type="Pfam" id="PF10716">
    <property type="entry name" value="NdhL"/>
    <property type="match status" value="1"/>
</dbReference>
<evidence type="ECO:0000256" key="11">
    <source>
        <dbReference type="ARBA" id="ARBA00047726"/>
    </source>
</evidence>
<keyword evidence="4" id="KW-0521">NADP</keyword>
<comment type="subcellular location">
    <subcellularLocation>
        <location evidence="1">Membrane</location>
        <topology evidence="1">Multi-pass membrane protein</topology>
    </subcellularLocation>
</comment>
<evidence type="ECO:0000256" key="5">
    <source>
        <dbReference type="ARBA" id="ARBA00022957"/>
    </source>
</evidence>
<feature type="transmembrane region" description="Helical" evidence="13">
    <location>
        <begin position="119"/>
        <end position="139"/>
    </location>
</feature>
<keyword evidence="6" id="KW-1278">Translocase</keyword>
<comment type="catalytic activity">
    <reaction evidence="11">
        <text>a plastoquinone + NADPH + (n+1) H(+)(in) = a plastoquinol + NADP(+) + n H(+)(out)</text>
        <dbReference type="Rhea" id="RHEA:42612"/>
        <dbReference type="Rhea" id="RHEA-COMP:9561"/>
        <dbReference type="Rhea" id="RHEA-COMP:9562"/>
        <dbReference type="ChEBI" id="CHEBI:15378"/>
        <dbReference type="ChEBI" id="CHEBI:17757"/>
        <dbReference type="ChEBI" id="CHEBI:57783"/>
        <dbReference type="ChEBI" id="CHEBI:58349"/>
        <dbReference type="ChEBI" id="CHEBI:62192"/>
    </reaction>
</comment>